<keyword evidence="14 17" id="KW-0238">DNA-binding</keyword>
<evidence type="ECO:0000256" key="12">
    <source>
        <dbReference type="ARBA" id="ARBA00023004"/>
    </source>
</evidence>
<dbReference type="InterPro" id="IPR012337">
    <property type="entry name" value="RNaseH-like_sf"/>
</dbReference>
<dbReference type="InterPro" id="IPR036397">
    <property type="entry name" value="RNaseH_sf"/>
</dbReference>
<dbReference type="SUPFAM" id="SSF53098">
    <property type="entry name" value="Ribonuclease H-like"/>
    <property type="match status" value="1"/>
</dbReference>
<dbReference type="GO" id="GO:0008310">
    <property type="term" value="F:single-stranded DNA 3'-5' DNA exonuclease activity"/>
    <property type="evidence" value="ECO:0007669"/>
    <property type="project" value="TreeGrafter"/>
</dbReference>
<comment type="catalytic activity">
    <reaction evidence="16 17">
        <text>DNA(n) + a 2'-deoxyribonucleoside 5'-triphosphate = DNA(n+1) + diphosphate</text>
        <dbReference type="Rhea" id="RHEA:22508"/>
        <dbReference type="Rhea" id="RHEA-COMP:17339"/>
        <dbReference type="Rhea" id="RHEA-COMP:17340"/>
        <dbReference type="ChEBI" id="CHEBI:33019"/>
        <dbReference type="ChEBI" id="CHEBI:61560"/>
        <dbReference type="ChEBI" id="CHEBI:173112"/>
        <dbReference type="EC" id="2.7.7.7"/>
    </reaction>
</comment>
<comment type="function">
    <text evidence="17">DNA polymerase II participates in chromosomal DNA replication.</text>
</comment>
<dbReference type="FunFam" id="3.30.420.10:FF:000010">
    <property type="entry name" value="DNA polymerase epsilon catalytic subunit"/>
    <property type="match status" value="1"/>
</dbReference>
<keyword evidence="4 17" id="KW-0004">4Fe-4S</keyword>
<dbReference type="InterPro" id="IPR013697">
    <property type="entry name" value="DNA_pol_e_suA_C"/>
</dbReference>
<dbReference type="InterPro" id="IPR029703">
    <property type="entry name" value="POL2"/>
</dbReference>
<dbReference type="GO" id="GO:0008622">
    <property type="term" value="C:epsilon DNA polymerase complex"/>
    <property type="evidence" value="ECO:0007669"/>
    <property type="project" value="InterPro"/>
</dbReference>
<proteinExistence type="inferred from homology"/>
<dbReference type="Gene3D" id="1.10.132.60">
    <property type="entry name" value="DNA polymerase family B, C-terminal domain"/>
    <property type="match status" value="1"/>
</dbReference>
<evidence type="ECO:0000256" key="6">
    <source>
        <dbReference type="ARBA" id="ARBA00022695"/>
    </source>
</evidence>
<dbReference type="Pfam" id="PF08490">
    <property type="entry name" value="DUF1744"/>
    <property type="match status" value="1"/>
</dbReference>
<keyword evidence="9 17" id="KW-0863">Zinc-finger</keyword>
<evidence type="ECO:0000313" key="19">
    <source>
        <dbReference type="EMBL" id="OEJ86014.1"/>
    </source>
</evidence>
<comment type="subcellular location">
    <subcellularLocation>
        <location evidence="2 17">Nucleus</location>
    </subcellularLocation>
</comment>
<dbReference type="InterPro" id="IPR055191">
    <property type="entry name" value="POL2_thumb"/>
</dbReference>
<dbReference type="InParanoid" id="A0A1E5RGK7"/>
<keyword evidence="15 17" id="KW-0539">Nucleus</keyword>
<evidence type="ECO:0000256" key="9">
    <source>
        <dbReference type="ARBA" id="ARBA00022771"/>
    </source>
</evidence>
<dbReference type="Proteomes" id="UP000095728">
    <property type="component" value="Unassembled WGS sequence"/>
</dbReference>
<evidence type="ECO:0000256" key="17">
    <source>
        <dbReference type="RuleBase" id="RU365029"/>
    </source>
</evidence>
<evidence type="ECO:0000259" key="18">
    <source>
        <dbReference type="SMART" id="SM01159"/>
    </source>
</evidence>
<dbReference type="FunCoup" id="A0A1E5RGK7">
    <property type="interactions" value="742"/>
</dbReference>
<dbReference type="GO" id="GO:0006287">
    <property type="term" value="P:base-excision repair, gap-filling"/>
    <property type="evidence" value="ECO:0007669"/>
    <property type="project" value="TreeGrafter"/>
</dbReference>
<evidence type="ECO:0000256" key="7">
    <source>
        <dbReference type="ARBA" id="ARBA00022705"/>
    </source>
</evidence>
<keyword evidence="13 17" id="KW-0411">Iron-sulfur</keyword>
<comment type="caution">
    <text evidence="19">The sequence shown here is derived from an EMBL/GenBank/DDBJ whole genome shotgun (WGS) entry which is preliminary data.</text>
</comment>
<keyword evidence="5 17" id="KW-0808">Transferase</keyword>
<dbReference type="CDD" id="cd05779">
    <property type="entry name" value="DNA_polB_epsilon_exo"/>
    <property type="match status" value="1"/>
</dbReference>
<dbReference type="EC" id="2.7.7.7" evidence="17"/>
<name>A0A1E5RGK7_9ASCO</name>
<dbReference type="Pfam" id="PF03104">
    <property type="entry name" value="DNA_pol_B_exo1"/>
    <property type="match status" value="1"/>
</dbReference>
<dbReference type="GO" id="GO:0006272">
    <property type="term" value="P:leading strand elongation"/>
    <property type="evidence" value="ECO:0007669"/>
    <property type="project" value="TreeGrafter"/>
</dbReference>
<dbReference type="GO" id="GO:0000166">
    <property type="term" value="F:nucleotide binding"/>
    <property type="evidence" value="ECO:0007669"/>
    <property type="project" value="InterPro"/>
</dbReference>
<feature type="domain" description="DNA polymerase epsilon catalytic subunit A C-terminal" evidence="18">
    <location>
        <begin position="1506"/>
        <end position="1885"/>
    </location>
</feature>
<dbReference type="InterPro" id="IPR054475">
    <property type="entry name" value="Znf-DPOE"/>
</dbReference>
<dbReference type="EMBL" id="LPNM01000006">
    <property type="protein sequence ID" value="OEJ86014.1"/>
    <property type="molecule type" value="Genomic_DNA"/>
</dbReference>
<organism evidence="19 20">
    <name type="scientific">Hanseniaspora osmophila</name>
    <dbReference type="NCBI Taxonomy" id="56408"/>
    <lineage>
        <taxon>Eukaryota</taxon>
        <taxon>Fungi</taxon>
        <taxon>Dikarya</taxon>
        <taxon>Ascomycota</taxon>
        <taxon>Saccharomycotina</taxon>
        <taxon>Saccharomycetes</taxon>
        <taxon>Saccharomycodales</taxon>
        <taxon>Saccharomycodaceae</taxon>
        <taxon>Hanseniaspora</taxon>
    </lineage>
</organism>
<evidence type="ECO:0000256" key="5">
    <source>
        <dbReference type="ARBA" id="ARBA00022679"/>
    </source>
</evidence>
<dbReference type="Gene3D" id="3.30.420.10">
    <property type="entry name" value="Ribonuclease H-like superfamily/Ribonuclease H"/>
    <property type="match status" value="1"/>
</dbReference>
<dbReference type="Gene3D" id="3.90.1600.10">
    <property type="entry name" value="Palm domain of DNA polymerase"/>
    <property type="match status" value="1"/>
</dbReference>
<keyword evidence="10 17" id="KW-0862">Zinc</keyword>
<dbReference type="InterPro" id="IPR006172">
    <property type="entry name" value="DNA-dir_DNA_pol_B"/>
</dbReference>
<evidence type="ECO:0000313" key="20">
    <source>
        <dbReference type="Proteomes" id="UP000095728"/>
    </source>
</evidence>
<dbReference type="Gene3D" id="3.30.342.10">
    <property type="entry name" value="DNA Polymerase, chain B, domain 1"/>
    <property type="match status" value="1"/>
</dbReference>
<evidence type="ECO:0000256" key="8">
    <source>
        <dbReference type="ARBA" id="ARBA00022723"/>
    </source>
</evidence>
<evidence type="ECO:0000256" key="10">
    <source>
        <dbReference type="ARBA" id="ARBA00022833"/>
    </source>
</evidence>
<dbReference type="SMART" id="SM00486">
    <property type="entry name" value="POLBc"/>
    <property type="match status" value="1"/>
</dbReference>
<dbReference type="InterPro" id="IPR023211">
    <property type="entry name" value="DNA_pol_palm_dom_sf"/>
</dbReference>
<dbReference type="SUPFAM" id="SSF56672">
    <property type="entry name" value="DNA/RNA polymerases"/>
    <property type="match status" value="1"/>
</dbReference>
<sequence>MANVRFKKQGNNYANNGFYNNNNGLSMMAQHMQQAAKTDEIDIMMGFERFIPAELDDSSAAAQLNNRRTGWLANMHPTLIPNTDEQSSGSLSYSGVSGVDFYFLDEEGGYFKSTIKYDPYFLVMVKNEKRVNDVEEFLKKFLESCLHSTEIIEKDDLKQSNHLIGLKRTLVKLNFINTNDLFEARRLLRPILTQNNNTQLTRDIYKDHHKANKSTTDEDVRLLIQDIREYDVPYHVRVSIDKGIRVGKWYTVTKNGFELFAERESFPDPVVMAFDIETTKAPLKFPDASIDQIMMISYMIDGEGFLITNREIISSDIEDFEYTPKPEYVGFFTIFNEPDELHLLKKFFEHIKDVRPTVISTFNGDFFDWPFVDNRCKIHGLDMYDEIGFAPDAEGEYKSSYCTHMDCFRWVKRDSYLPQGSQGLKAVTKVKLGYNPIEVDPELMVPYAYEKPQQLSEYSVSDAVATYYLYMKYVHPFIFSLCTIIPLNPDEVLRKGTGTLCEMLLMVQAYEHGILLPNKHTDPIERFYDGHLLESETYVGGHVESLEAGVFRSDLDSTFNIDTTAIDELLEELPSALKFSIEVESHAKIEDVTNFDEIKSKITTELLELKAKNKRSEKPLIYHVDVASMYPNIMITNRLQPDSMKSERDCASCDFNRPGKQCDRRLDWAWRGEFLPAKMDEYGMVKRALQNENFPNKNKKAPNKFLTFDELNYADQVAHIKKRLGDYSKNVYHRTKVSETVTREAIVCQRENPFYANTVRSFRDRRYDYKGRAKDWKKKLSQIPSSDKHAKDEAKKMVVLNDSLQLAHKVILNSFYGYVMRKGSRWYSMEMAGITCLTGATIIQMARKLVERIGRPLELDTDGIWCIIPKSFPEDYKFKLKNGKTLFMSYPCSMLNYRVHQHFTNDQYQTLDDPIRKKYTIASENSIFFEVDGPYKAMILPTSKEEGKGIKKRYAVFNDDGSLAELKGFELKRRGELQLIKNFQNDIFKMFLEGATLEECYGAVAQVADRWLDILYSKGAMLEDEDLIELICENRSMSKTLKEYEGQKSTSITTAKRLGEFLGEDMVKDKGLQCKYIISSKPRGAPVTERAVPVAIFSSDLEIKRAFLRKWLMDFSLEDFDPRAIIDWEYYKERLGSTIQKIITMPAALQDIENPVPRVEHPDWLKKKIATKKDRFKQSSLNRFFTKIENSKEKVLVNDIEDMFAEKPVSQVTKTSQIVSKRKRHEQNTEEEEPVLVLPEKCPDPDFDYLAFLKYSKIRWKQQELERKRRETIFGSKSGSLGRSALGGFLKKHAESYAKATWEVLQYKSSKDLDITDVHLRINDQIHTIKIKTPKIVYCTFKKGFQPDTAQFSDFVIEKSVTKHFQGGSTVGSQNVYKITLPHHLFDLELKNPCSLFNNPALLGIFEANIPSTERAVMSLGSTIEFNSKVKGALGIGLEKGFNITDLKAVESDRYLQRFDMMTCYLLHIVTNIGYEFFLLHKSWDETCEIFVLKPTSSAQELNHKTLINMFKSQYQKKMDKVRKHEKFVNISDHTEFAITHETDIKKLYRKLEKTLSQAKDEHGSKLVLLLQSPYVTNMLLSVNVLNSIPLIHFSMAELKLPQINWANVVCKRFVNHLLSLGSWISNLLMLSKYSNIPIGNMNLDNLGYMLDVLYARKLTVQNIGLWWNEKQPLPDYGGQEKNLDITSFFQNSIKAINNPEIYDSVVLEVEINNLMINTVLASTIIHELEGSDLADVDGGSLIEDGFNPGALAILRQLMKELWDSVMTTNNITAESLLQTFVLWVQNPESKLYDHTLNYHVQNLANKGLLRLVKEFGSLGSTCVFADKNKILLKTSKLTVENAYAYGQYIIKAVRTDPLFTYLNLNIKNYWDILIWMDQYNYGGRAATNIREDKEEQELWVFGNWNIKKYLAPIYRPEFEDWLVIILDSLIKTKVQKLVDLSDGTQRITQFVPVNGNGNTNHVAEKETVKVETTNDFIEGFTTSFHVPLLKRLKKLYANQQEYILDPAFADDYAIPRLPGVLKSPSVTNNPLLELAKSLFHILLLSNNRNIEVRKLRKEVLKLFQVREFDPKAEFQIASVQVSICNFTCEYCFYQTKLELCKLLDPAVLNCDGCHKKYNLFLMQEELIQMVEVELQNFYTQDLKCSKCFKIKEDLMSEYCNCSGKWVETVPHHTQKLKLNVFKQIAAFYEFDLLKTLLNDLHI</sequence>
<dbReference type="STRING" id="56408.A0A1E5RGK7"/>
<keyword evidence="11 17" id="KW-0239">DNA-directed DNA polymerase</keyword>
<dbReference type="Pfam" id="PF22634">
    <property type="entry name" value="POL2_thumb"/>
    <property type="match status" value="1"/>
</dbReference>
<dbReference type="SMART" id="SM01159">
    <property type="entry name" value="DUF1744"/>
    <property type="match status" value="1"/>
</dbReference>
<keyword evidence="8 17" id="KW-0479">Metal-binding</keyword>
<keyword evidence="6 17" id="KW-0548">Nucleotidyltransferase</keyword>
<evidence type="ECO:0000256" key="2">
    <source>
        <dbReference type="ARBA" id="ARBA00004123"/>
    </source>
</evidence>
<evidence type="ECO:0000256" key="16">
    <source>
        <dbReference type="ARBA" id="ARBA00049244"/>
    </source>
</evidence>
<dbReference type="FunFam" id="1.10.132.60:FF:000002">
    <property type="entry name" value="DNA polymerase epsilon catalytic subunit"/>
    <property type="match status" value="1"/>
</dbReference>
<evidence type="ECO:0000256" key="3">
    <source>
        <dbReference type="ARBA" id="ARBA00005755"/>
    </source>
</evidence>
<dbReference type="PANTHER" id="PTHR10670:SF0">
    <property type="entry name" value="DNA POLYMERASE EPSILON CATALYTIC SUBUNIT A"/>
    <property type="match status" value="1"/>
</dbReference>
<keyword evidence="12 17" id="KW-0408">Iron</keyword>
<dbReference type="GO" id="GO:0051539">
    <property type="term" value="F:4 iron, 4 sulfur cluster binding"/>
    <property type="evidence" value="ECO:0007669"/>
    <property type="project" value="UniProtKB-KW"/>
</dbReference>
<dbReference type="GO" id="GO:0008270">
    <property type="term" value="F:zinc ion binding"/>
    <property type="evidence" value="ECO:0007669"/>
    <property type="project" value="UniProtKB-KW"/>
</dbReference>
<dbReference type="InterPro" id="IPR043502">
    <property type="entry name" value="DNA/RNA_pol_sf"/>
</dbReference>
<dbReference type="GO" id="GO:0006297">
    <property type="term" value="P:nucleotide-excision repair, DNA gap filling"/>
    <property type="evidence" value="ECO:0007669"/>
    <property type="project" value="TreeGrafter"/>
</dbReference>
<keyword evidence="7 17" id="KW-0235">DNA replication</keyword>
<evidence type="ECO:0000256" key="14">
    <source>
        <dbReference type="ARBA" id="ARBA00023125"/>
    </source>
</evidence>
<evidence type="ECO:0000256" key="11">
    <source>
        <dbReference type="ARBA" id="ARBA00022932"/>
    </source>
</evidence>
<dbReference type="GO" id="GO:0045004">
    <property type="term" value="P:DNA replication proofreading"/>
    <property type="evidence" value="ECO:0007669"/>
    <property type="project" value="TreeGrafter"/>
</dbReference>
<evidence type="ECO:0000256" key="15">
    <source>
        <dbReference type="ARBA" id="ARBA00023242"/>
    </source>
</evidence>
<dbReference type="GO" id="GO:0000278">
    <property type="term" value="P:mitotic cell cycle"/>
    <property type="evidence" value="ECO:0007669"/>
    <property type="project" value="TreeGrafter"/>
</dbReference>
<dbReference type="InterPro" id="IPR042087">
    <property type="entry name" value="DNA_pol_B_thumb"/>
</dbReference>
<evidence type="ECO:0000256" key="1">
    <source>
        <dbReference type="ARBA" id="ARBA00001966"/>
    </source>
</evidence>
<dbReference type="PANTHER" id="PTHR10670">
    <property type="entry name" value="DNA POLYMERASE EPSILON CATALYTIC SUBUNIT A"/>
    <property type="match status" value="1"/>
</dbReference>
<dbReference type="OrthoDB" id="10060449at2759"/>
<comment type="cofactor">
    <cofactor evidence="1 17">
        <name>[4Fe-4S] cluster</name>
        <dbReference type="ChEBI" id="CHEBI:49883"/>
    </cofactor>
</comment>
<dbReference type="CDD" id="cd05535">
    <property type="entry name" value="POLBc_epsilon"/>
    <property type="match status" value="1"/>
</dbReference>
<dbReference type="InterPro" id="IPR006133">
    <property type="entry name" value="DNA-dir_DNA_pol_B_exonuc"/>
</dbReference>
<evidence type="ECO:0000256" key="4">
    <source>
        <dbReference type="ARBA" id="ARBA00022485"/>
    </source>
</evidence>
<dbReference type="GO" id="GO:0003677">
    <property type="term" value="F:DNA binding"/>
    <property type="evidence" value="ECO:0007669"/>
    <property type="project" value="UniProtKB-KW"/>
</dbReference>
<dbReference type="Pfam" id="PF22912">
    <property type="entry name" value="zf-DPOE"/>
    <property type="match status" value="1"/>
</dbReference>
<protein>
    <recommendedName>
        <fullName evidence="17">DNA polymerase epsilon catalytic subunit</fullName>
        <ecNumber evidence="17">2.7.7.7</ecNumber>
    </recommendedName>
</protein>
<dbReference type="GO" id="GO:0003887">
    <property type="term" value="F:DNA-directed DNA polymerase activity"/>
    <property type="evidence" value="ECO:0007669"/>
    <property type="project" value="UniProtKB-KW"/>
</dbReference>
<keyword evidence="20" id="KW-1185">Reference proteome</keyword>
<gene>
    <name evidence="19" type="ORF">AWRI3579_g1570</name>
</gene>
<dbReference type="FunFam" id="3.90.1600.10:FF:000006">
    <property type="entry name" value="DNA polymerase epsilon catalytic subunit"/>
    <property type="match status" value="1"/>
</dbReference>
<comment type="similarity">
    <text evidence="3 17">Belongs to the DNA polymerase type-B family.</text>
</comment>
<accession>A0A1E5RGK7</accession>
<evidence type="ECO:0000256" key="13">
    <source>
        <dbReference type="ARBA" id="ARBA00023014"/>
    </source>
</evidence>
<reference evidence="20" key="1">
    <citation type="journal article" date="2016" name="Genome Announc.">
        <title>Genome sequences of three species of Hanseniaspora isolated from spontaneous wine fermentations.</title>
        <authorList>
            <person name="Sternes P.R."/>
            <person name="Lee D."/>
            <person name="Kutyna D.R."/>
            <person name="Borneman A.R."/>
        </authorList>
    </citation>
    <scope>NUCLEOTIDE SEQUENCE [LARGE SCALE GENOMIC DNA]</scope>
    <source>
        <strain evidence="20">AWRI3579</strain>
    </source>
</reference>